<evidence type="ECO:0000256" key="2">
    <source>
        <dbReference type="ARBA" id="ARBA00022840"/>
    </source>
</evidence>
<dbReference type="EMBL" id="LN719792">
    <property type="protein sequence ID" value="CEP08629.1"/>
    <property type="molecule type" value="Genomic_DNA"/>
</dbReference>
<dbReference type="InterPro" id="IPR027417">
    <property type="entry name" value="P-loop_NTPase"/>
</dbReference>
<keyword evidence="1 3" id="KW-0547">Nucleotide-binding</keyword>
<accession>A0A0B7N0F7</accession>
<dbReference type="GO" id="GO:0005524">
    <property type="term" value="F:ATP binding"/>
    <property type="evidence" value="ECO:0007669"/>
    <property type="project" value="UniProtKB-KW"/>
</dbReference>
<dbReference type="GO" id="GO:0016887">
    <property type="term" value="F:ATP hydrolysis activity"/>
    <property type="evidence" value="ECO:0007669"/>
    <property type="project" value="InterPro"/>
</dbReference>
<comment type="similarity">
    <text evidence="3">Belongs to the AAA ATPase family.</text>
</comment>
<dbReference type="Pfam" id="PF17862">
    <property type="entry name" value="AAA_lid_3"/>
    <property type="match status" value="1"/>
</dbReference>
<evidence type="ECO:0000259" key="4">
    <source>
        <dbReference type="SMART" id="SM00382"/>
    </source>
</evidence>
<dbReference type="PANTHER" id="PTHR23077">
    <property type="entry name" value="AAA-FAMILY ATPASE"/>
    <property type="match status" value="1"/>
</dbReference>
<dbReference type="AlphaFoldDB" id="A0A0B7N0F7"/>
<organism evidence="5 6">
    <name type="scientific">Parasitella parasitica</name>
    <dbReference type="NCBI Taxonomy" id="35722"/>
    <lineage>
        <taxon>Eukaryota</taxon>
        <taxon>Fungi</taxon>
        <taxon>Fungi incertae sedis</taxon>
        <taxon>Mucoromycota</taxon>
        <taxon>Mucoromycotina</taxon>
        <taxon>Mucoromycetes</taxon>
        <taxon>Mucorales</taxon>
        <taxon>Mucorineae</taxon>
        <taxon>Mucoraceae</taxon>
        <taxon>Parasitella</taxon>
    </lineage>
</organism>
<keyword evidence="6" id="KW-1185">Reference proteome</keyword>
<dbReference type="Pfam" id="PF00004">
    <property type="entry name" value="AAA"/>
    <property type="match status" value="2"/>
</dbReference>
<dbReference type="Gene3D" id="1.10.8.60">
    <property type="match status" value="2"/>
</dbReference>
<dbReference type="InterPro" id="IPR003959">
    <property type="entry name" value="ATPase_AAA_core"/>
</dbReference>
<dbReference type="Proteomes" id="UP000054107">
    <property type="component" value="Unassembled WGS sequence"/>
</dbReference>
<name>A0A0B7N0F7_9FUNG</name>
<dbReference type="GO" id="GO:0005737">
    <property type="term" value="C:cytoplasm"/>
    <property type="evidence" value="ECO:0007669"/>
    <property type="project" value="TreeGrafter"/>
</dbReference>
<dbReference type="Gene3D" id="3.40.50.300">
    <property type="entry name" value="P-loop containing nucleotide triphosphate hydrolases"/>
    <property type="match status" value="2"/>
</dbReference>
<feature type="domain" description="AAA+ ATPase" evidence="4">
    <location>
        <begin position="125"/>
        <end position="262"/>
    </location>
</feature>
<keyword evidence="2 3" id="KW-0067">ATP-binding</keyword>
<proteinExistence type="inferred from homology"/>
<evidence type="ECO:0000256" key="1">
    <source>
        <dbReference type="ARBA" id="ARBA00022741"/>
    </source>
</evidence>
<dbReference type="FunFam" id="3.40.50.300:FF:000661">
    <property type="entry name" value="calmodulin-interacting protein 111 isoform X1"/>
    <property type="match status" value="1"/>
</dbReference>
<dbReference type="InterPro" id="IPR041569">
    <property type="entry name" value="AAA_lid_3"/>
</dbReference>
<dbReference type="InterPro" id="IPR050168">
    <property type="entry name" value="AAA_ATPase_domain"/>
</dbReference>
<evidence type="ECO:0000313" key="6">
    <source>
        <dbReference type="Proteomes" id="UP000054107"/>
    </source>
</evidence>
<dbReference type="PROSITE" id="PS00674">
    <property type="entry name" value="AAA"/>
    <property type="match status" value="1"/>
</dbReference>
<dbReference type="SUPFAM" id="SSF52540">
    <property type="entry name" value="P-loop containing nucleoside triphosphate hydrolases"/>
    <property type="match status" value="2"/>
</dbReference>
<gene>
    <name evidence="5" type="primary">PARPA_01969.1 scaffold 1908</name>
</gene>
<evidence type="ECO:0000313" key="5">
    <source>
        <dbReference type="EMBL" id="CEP08629.1"/>
    </source>
</evidence>
<dbReference type="InterPro" id="IPR003593">
    <property type="entry name" value="AAA+_ATPase"/>
</dbReference>
<dbReference type="STRING" id="35722.A0A0B7N0F7"/>
<dbReference type="InterPro" id="IPR003960">
    <property type="entry name" value="ATPase_AAA_CS"/>
</dbReference>
<protein>
    <recommendedName>
        <fullName evidence="4">AAA+ ATPase domain-containing protein</fullName>
    </recommendedName>
</protein>
<dbReference type="PANTHER" id="PTHR23077:SF27">
    <property type="entry name" value="ATPASE FAMILY GENE 2 PROTEIN HOMOLOG A"/>
    <property type="match status" value="1"/>
</dbReference>
<evidence type="ECO:0000256" key="3">
    <source>
        <dbReference type="RuleBase" id="RU003651"/>
    </source>
</evidence>
<reference evidence="5 6" key="1">
    <citation type="submission" date="2014-09" db="EMBL/GenBank/DDBJ databases">
        <authorList>
            <person name="Ellenberger Sabrina"/>
        </authorList>
    </citation>
    <scope>NUCLEOTIDE SEQUENCE [LARGE SCALE GENOMIC DNA]</scope>
    <source>
        <strain evidence="5 6">CBS 412.66</strain>
    </source>
</reference>
<dbReference type="OrthoDB" id="5421at2759"/>
<sequence>MGYQTLINCENAKAIFVGINAKDSIYKPSIQRRLLGCIVSQGERFEWSLHGRSIAIEINKVIGNSPSTQRMRVARDFTQFEFEIMHHCQTLSLQDEKDIYVTSLTDMIRSSFENTEAYRQLGIPVAKSILIHGVSGVGKTQLVKCVSGLLGSTVYQLSIHDLMTFSDEEVSLPEFSNYNPFSLLLKKATQNAPSTLIIRDLDALLVGDKAKKILDIISQGIARIRDDAPVCIVGLARNLRALPESLRKTDIFRQHMTLPIPTLPQRKALLHIFLKDFNLKSHGNSKSILYPNFKTTDQDMMLQRTSGYVARDLKLLARQAKLKSMRSPVPGMDIADRLNQLTLSSEKQVEWSDFEYALDTHQPSQRAEVESTLPKRDWDELGGYQSIKDRMKQAILLPLMQPHVFTKLGIKPPSGLLLYGPSGCGKTALVQALVSESMMNVISIKGPEIFSKYLGETENKLRKLFATAKRIAPCIVFIDEMDAIGTKRGFDMGDSSGGVNERVLSTLLNEMDGVEGRHGVVVIGCTNRPDQIDDAILRPGRLDQLVYVGLPTLEDRIDIIRTLSRKVSTNGIGITDLASRTEFCSGADLENIFREAGTAALRKDLAAEHITFRDIESVIIPICERAEDQILQGRLNIYEKFLHDHSL</sequence>
<feature type="domain" description="AAA+ ATPase" evidence="4">
    <location>
        <begin position="412"/>
        <end position="552"/>
    </location>
</feature>
<dbReference type="SMART" id="SM00382">
    <property type="entry name" value="AAA"/>
    <property type="match status" value="2"/>
</dbReference>